<dbReference type="AlphaFoldDB" id="A0A8R1IKC0"/>
<evidence type="ECO:0000256" key="2">
    <source>
        <dbReference type="SAM" id="Phobius"/>
    </source>
</evidence>
<keyword evidence="2" id="KW-1133">Transmembrane helix</keyword>
<feature type="region of interest" description="Disordered" evidence="1">
    <location>
        <begin position="71"/>
        <end position="97"/>
    </location>
</feature>
<dbReference type="EnsemblMetazoa" id="CJA33092.1">
    <property type="protein sequence ID" value="CJA33092.1"/>
    <property type="gene ID" value="WBGene00208939"/>
</dbReference>
<accession>A0A8R1IKC0</accession>
<reference evidence="3" key="2">
    <citation type="submission" date="2022-06" db="UniProtKB">
        <authorList>
            <consortium name="EnsemblMetazoa"/>
        </authorList>
    </citation>
    <scope>IDENTIFICATION</scope>
    <source>
        <strain evidence="3">DF5081</strain>
    </source>
</reference>
<keyword evidence="2" id="KW-0812">Transmembrane</keyword>
<proteinExistence type="predicted"/>
<name>A0A8R1IKC0_CAEJA</name>
<evidence type="ECO:0000313" key="4">
    <source>
        <dbReference type="Proteomes" id="UP000005237"/>
    </source>
</evidence>
<keyword evidence="4" id="KW-1185">Reference proteome</keyword>
<sequence length="97" mass="10333">MSGWMSGWMDEGWMNVDAVVVVANIGNETRRNETKRGNDLGSSLSLSLSFALFPLLGSSFTLLMKHTHTQAQHSSVSAPASPDGLKLNLSKPSASGL</sequence>
<organism evidence="3 4">
    <name type="scientific">Caenorhabditis japonica</name>
    <dbReference type="NCBI Taxonomy" id="281687"/>
    <lineage>
        <taxon>Eukaryota</taxon>
        <taxon>Metazoa</taxon>
        <taxon>Ecdysozoa</taxon>
        <taxon>Nematoda</taxon>
        <taxon>Chromadorea</taxon>
        <taxon>Rhabditida</taxon>
        <taxon>Rhabditina</taxon>
        <taxon>Rhabditomorpha</taxon>
        <taxon>Rhabditoidea</taxon>
        <taxon>Rhabditidae</taxon>
        <taxon>Peloderinae</taxon>
        <taxon>Caenorhabditis</taxon>
    </lineage>
</organism>
<protein>
    <submittedName>
        <fullName evidence="3">Uncharacterized protein</fullName>
    </submittedName>
</protein>
<reference evidence="4" key="1">
    <citation type="submission" date="2010-08" db="EMBL/GenBank/DDBJ databases">
        <authorList>
            <consortium name="Caenorhabditis japonica Sequencing Consortium"/>
            <person name="Wilson R.K."/>
        </authorList>
    </citation>
    <scope>NUCLEOTIDE SEQUENCE [LARGE SCALE GENOMIC DNA]</scope>
    <source>
        <strain evidence="4">DF5081</strain>
    </source>
</reference>
<evidence type="ECO:0000256" key="1">
    <source>
        <dbReference type="SAM" id="MobiDB-lite"/>
    </source>
</evidence>
<feature type="transmembrane region" description="Helical" evidence="2">
    <location>
        <begin position="44"/>
        <end position="64"/>
    </location>
</feature>
<dbReference type="Proteomes" id="UP000005237">
    <property type="component" value="Unassembled WGS sequence"/>
</dbReference>
<evidence type="ECO:0000313" key="3">
    <source>
        <dbReference type="EnsemblMetazoa" id="CJA33092.1"/>
    </source>
</evidence>
<keyword evidence="2" id="KW-0472">Membrane</keyword>